<organism evidence="7 8">
    <name type="scientific">Reinekea marina</name>
    <dbReference type="NCBI Taxonomy" id="1310421"/>
    <lineage>
        <taxon>Bacteria</taxon>
        <taxon>Pseudomonadati</taxon>
        <taxon>Pseudomonadota</taxon>
        <taxon>Gammaproteobacteria</taxon>
        <taxon>Oceanospirillales</taxon>
        <taxon>Saccharospirillaceae</taxon>
        <taxon>Reinekea</taxon>
    </lineage>
</organism>
<dbReference type="PANTHER" id="PTHR42786">
    <property type="entry name" value="TRNA/RRNA METHYLTRANSFERASE"/>
    <property type="match status" value="1"/>
</dbReference>
<accession>A0ABV7WMS4</accession>
<reference evidence="8" key="1">
    <citation type="journal article" date="2019" name="Int. J. Syst. Evol. Microbiol.">
        <title>The Global Catalogue of Microorganisms (GCM) 10K type strain sequencing project: providing services to taxonomists for standard genome sequencing and annotation.</title>
        <authorList>
            <consortium name="The Broad Institute Genomics Platform"/>
            <consortium name="The Broad Institute Genome Sequencing Center for Infectious Disease"/>
            <person name="Wu L."/>
            <person name="Ma J."/>
        </authorList>
    </citation>
    <scope>NUCLEOTIDE SEQUENCE [LARGE SCALE GENOMIC DNA]</scope>
    <source>
        <strain evidence="8">CECT 8288</strain>
    </source>
</reference>
<keyword evidence="5" id="KW-0963">Cytoplasm</keyword>
<dbReference type="RefSeq" id="WP_377362036.1">
    <property type="nucleotide sequence ID" value="NZ_JBHRYN010000004.1"/>
</dbReference>
<dbReference type="EMBL" id="JBHRYN010000004">
    <property type="protein sequence ID" value="MFC3700382.1"/>
    <property type="molecule type" value="Genomic_DNA"/>
</dbReference>
<keyword evidence="2 5" id="KW-0489">Methyltransferase</keyword>
<evidence type="ECO:0000256" key="3">
    <source>
        <dbReference type="ARBA" id="ARBA00022679"/>
    </source>
</evidence>
<dbReference type="Gene3D" id="1.10.8.590">
    <property type="match status" value="1"/>
</dbReference>
<sequence>MSLNIKIVLIKTWHPGNIGAVARAMKNMGLHNLTLVDPVDFPSEEATSRAGQATDILEQATVVSTLKEAIDDCTMVIGTSARDRTIKLPSLSAESCGQQVVAEQVKGNVAIVFGRERMGLHNDEIQQCHFQLNIDANPDYPVLNLSQAVQLVCYEVFKAANTAQNEAPQESEYPLHKELALFHEHLEQTMHDIGFTNEKHPGLAFDHLKALYRRARPTRKELSILRGFLNAAQNSKPKN</sequence>
<keyword evidence="8" id="KW-1185">Reference proteome</keyword>
<dbReference type="InterPro" id="IPR004384">
    <property type="entry name" value="RNA_MeTrfase_TrmJ/LasT"/>
</dbReference>
<dbReference type="InterPro" id="IPR029028">
    <property type="entry name" value="Alpha/beta_knot_MTases"/>
</dbReference>
<keyword evidence="4 5" id="KW-0949">S-adenosyl-L-methionine</keyword>
<dbReference type="Proteomes" id="UP001595710">
    <property type="component" value="Unassembled WGS sequence"/>
</dbReference>
<dbReference type="NCBIfam" id="TIGR00050">
    <property type="entry name" value="rRNA_methyl_1"/>
    <property type="match status" value="1"/>
</dbReference>
<dbReference type="GO" id="GO:0032259">
    <property type="term" value="P:methylation"/>
    <property type="evidence" value="ECO:0007669"/>
    <property type="project" value="UniProtKB-KW"/>
</dbReference>
<comment type="similarity">
    <text evidence="1">Belongs to the class IV-like SAM-binding methyltransferase superfamily. RNA methyltransferase TrmH family.</text>
</comment>
<dbReference type="CDD" id="cd18093">
    <property type="entry name" value="SpoU-like_TrmJ"/>
    <property type="match status" value="1"/>
</dbReference>
<evidence type="ECO:0000313" key="7">
    <source>
        <dbReference type="EMBL" id="MFC3700382.1"/>
    </source>
</evidence>
<comment type="caution">
    <text evidence="7">The sequence shown here is derived from an EMBL/GenBank/DDBJ whole genome shotgun (WGS) entry which is preliminary data.</text>
</comment>
<comment type="subunit">
    <text evidence="5">Homodimer.</text>
</comment>
<evidence type="ECO:0000256" key="4">
    <source>
        <dbReference type="ARBA" id="ARBA00022691"/>
    </source>
</evidence>
<dbReference type="SUPFAM" id="SSF75217">
    <property type="entry name" value="alpha/beta knot"/>
    <property type="match status" value="1"/>
</dbReference>
<comment type="catalytic activity">
    <reaction evidence="5">
        <text>cytidine(32) in tRNA + S-adenosyl-L-methionine = 2'-O-methylcytidine(32) in tRNA + S-adenosyl-L-homocysteine + H(+)</text>
        <dbReference type="Rhea" id="RHEA:42932"/>
        <dbReference type="Rhea" id="RHEA-COMP:10288"/>
        <dbReference type="Rhea" id="RHEA-COMP:10289"/>
        <dbReference type="ChEBI" id="CHEBI:15378"/>
        <dbReference type="ChEBI" id="CHEBI:57856"/>
        <dbReference type="ChEBI" id="CHEBI:59789"/>
        <dbReference type="ChEBI" id="CHEBI:74495"/>
        <dbReference type="ChEBI" id="CHEBI:82748"/>
        <dbReference type="EC" id="2.1.1.200"/>
    </reaction>
</comment>
<dbReference type="Pfam" id="PF00588">
    <property type="entry name" value="SpoU_methylase"/>
    <property type="match status" value="1"/>
</dbReference>
<comment type="function">
    <text evidence="5">Catalyzes the formation of 2'O-methylated cytidine (Cm32) or 2'O-methylated uridine (Um32) at position 32 in tRNA.</text>
</comment>
<feature type="domain" description="tRNA/rRNA methyltransferase SpoU type" evidence="6">
    <location>
        <begin position="5"/>
        <end position="154"/>
    </location>
</feature>
<evidence type="ECO:0000256" key="1">
    <source>
        <dbReference type="ARBA" id="ARBA00007228"/>
    </source>
</evidence>
<dbReference type="EC" id="2.1.1.200" evidence="5"/>
<dbReference type="Gene3D" id="3.40.1280.10">
    <property type="match status" value="1"/>
</dbReference>
<dbReference type="InterPro" id="IPR029026">
    <property type="entry name" value="tRNA_m1G_MTases_N"/>
</dbReference>
<gene>
    <name evidence="5" type="primary">trmJ</name>
    <name evidence="7" type="ORF">ACFOND_01920</name>
</gene>
<evidence type="ECO:0000259" key="6">
    <source>
        <dbReference type="Pfam" id="PF00588"/>
    </source>
</evidence>
<evidence type="ECO:0000256" key="2">
    <source>
        <dbReference type="ARBA" id="ARBA00022603"/>
    </source>
</evidence>
<comment type="catalytic activity">
    <reaction evidence="5">
        <text>uridine(32) in tRNA + S-adenosyl-L-methionine = 2'-O-methyluridine(32) in tRNA + S-adenosyl-L-homocysteine + H(+)</text>
        <dbReference type="Rhea" id="RHEA:42936"/>
        <dbReference type="Rhea" id="RHEA-COMP:10107"/>
        <dbReference type="Rhea" id="RHEA-COMP:10290"/>
        <dbReference type="ChEBI" id="CHEBI:15378"/>
        <dbReference type="ChEBI" id="CHEBI:57856"/>
        <dbReference type="ChEBI" id="CHEBI:59789"/>
        <dbReference type="ChEBI" id="CHEBI:65315"/>
        <dbReference type="ChEBI" id="CHEBI:74478"/>
        <dbReference type="EC" id="2.1.1.200"/>
    </reaction>
</comment>
<dbReference type="PIRSF" id="PIRSF004808">
    <property type="entry name" value="LasT"/>
    <property type="match status" value="1"/>
</dbReference>
<evidence type="ECO:0000313" key="8">
    <source>
        <dbReference type="Proteomes" id="UP001595710"/>
    </source>
</evidence>
<keyword evidence="3" id="KW-0808">Transferase</keyword>
<protein>
    <recommendedName>
        <fullName evidence="5">tRNA (cytidine/uridine-2'-O-)-methyltransferase TrmJ</fullName>
        <ecNumber evidence="5">2.1.1.200</ecNumber>
    </recommendedName>
    <alternativeName>
        <fullName evidence="5">tRNA (cytidine(32)/uridine(32)-2'-O)-methyltransferase</fullName>
    </alternativeName>
    <alternativeName>
        <fullName evidence="5">tRNA Cm32/Um32 methyltransferase</fullName>
    </alternativeName>
</protein>
<keyword evidence="5" id="KW-0819">tRNA processing</keyword>
<proteinExistence type="inferred from homology"/>
<comment type="subcellular location">
    <subcellularLocation>
        <location evidence="5">Cytoplasm</location>
    </subcellularLocation>
</comment>
<evidence type="ECO:0000256" key="5">
    <source>
        <dbReference type="RuleBase" id="RU362024"/>
    </source>
</evidence>
<dbReference type="PANTHER" id="PTHR42786:SF2">
    <property type="entry name" value="TRNA (CYTIDINE_URIDINE-2'-O-)-METHYLTRANSFERASE TRMJ"/>
    <property type="match status" value="1"/>
</dbReference>
<name>A0ABV7WMS4_9GAMM</name>
<dbReference type="InterPro" id="IPR001537">
    <property type="entry name" value="SpoU_MeTrfase"/>
</dbReference>
<dbReference type="GO" id="GO:0008168">
    <property type="term" value="F:methyltransferase activity"/>
    <property type="evidence" value="ECO:0007669"/>
    <property type="project" value="UniProtKB-KW"/>
</dbReference>